<evidence type="ECO:0000256" key="1">
    <source>
        <dbReference type="SAM" id="MobiDB-lite"/>
    </source>
</evidence>
<evidence type="ECO:0000313" key="2">
    <source>
        <dbReference type="EMBL" id="EDR06779.1"/>
    </source>
</evidence>
<sequence length="464" mass="50911">MSLVFKNWLELAGILCLSSMPKQIFGGIASCTSILEMIHWGSGADTFGQGGPSDVVEKENASTNFPTCPNYAQLAPPQPSESWLKNPAWIDGSVNPPQFYYSDDEIMTVLKYYQPDHPALEDPIAAMDPTPPCAPARADDLPPNPVVVPHKPIATSRQPWSWRYSSLLFSAIDKTKLGKLTMKKQSNSKFNIIALEDLNHSAFIHEAEGSVGGKKGVTIENDREYMVMIEAILKKAKTCQPLLAHDTEDTPELQYGTKQDQLHSEIILELKQKWPCEWHQGEHGEVGFCYVDPTGNHLGLNHCKLAMWASAIAAHDATKHEPPNNIHFNTLCDATPPPDSTSALMPALIAHLIPKPPAAPVETPAPTTPRKPKPLITPTPVSPIPSRSAELHTCLADFLKTEDVNLLHSEAVLAALNLTPGIIPDVPVPHLIEVTGAHEGHLWKLQAFCQSWNTHLAEKKLLAH</sequence>
<dbReference type="Proteomes" id="UP000001194">
    <property type="component" value="Unassembled WGS sequence"/>
</dbReference>
<protein>
    <submittedName>
        <fullName evidence="2">Predicted protein</fullName>
    </submittedName>
</protein>
<dbReference type="HOGENOM" id="CLU_042422_0_0_1"/>
<dbReference type="AlphaFoldDB" id="B0DF32"/>
<dbReference type="GeneID" id="6078308"/>
<name>B0DF32_LACBS</name>
<feature type="region of interest" description="Disordered" evidence="1">
    <location>
        <begin position="358"/>
        <end position="383"/>
    </location>
</feature>
<keyword evidence="3" id="KW-1185">Reference proteome</keyword>
<dbReference type="OrthoDB" id="3261928at2759"/>
<evidence type="ECO:0000313" key="3">
    <source>
        <dbReference type="Proteomes" id="UP000001194"/>
    </source>
</evidence>
<organism evidence="3">
    <name type="scientific">Laccaria bicolor (strain S238N-H82 / ATCC MYA-4686)</name>
    <name type="common">Bicoloured deceiver</name>
    <name type="synonym">Laccaria laccata var. bicolor</name>
    <dbReference type="NCBI Taxonomy" id="486041"/>
    <lineage>
        <taxon>Eukaryota</taxon>
        <taxon>Fungi</taxon>
        <taxon>Dikarya</taxon>
        <taxon>Basidiomycota</taxon>
        <taxon>Agaricomycotina</taxon>
        <taxon>Agaricomycetes</taxon>
        <taxon>Agaricomycetidae</taxon>
        <taxon>Agaricales</taxon>
        <taxon>Agaricineae</taxon>
        <taxon>Hydnangiaceae</taxon>
        <taxon>Laccaria</taxon>
    </lineage>
</organism>
<dbReference type="EMBL" id="DS547107">
    <property type="protein sequence ID" value="EDR06779.1"/>
    <property type="molecule type" value="Genomic_DNA"/>
</dbReference>
<reference evidence="2 3" key="1">
    <citation type="journal article" date="2008" name="Nature">
        <title>The genome of Laccaria bicolor provides insights into mycorrhizal symbiosis.</title>
        <authorList>
            <person name="Martin F."/>
            <person name="Aerts A."/>
            <person name="Ahren D."/>
            <person name="Brun A."/>
            <person name="Danchin E.G.J."/>
            <person name="Duchaussoy F."/>
            <person name="Gibon J."/>
            <person name="Kohler A."/>
            <person name="Lindquist E."/>
            <person name="Pereda V."/>
            <person name="Salamov A."/>
            <person name="Shapiro H.J."/>
            <person name="Wuyts J."/>
            <person name="Blaudez D."/>
            <person name="Buee M."/>
            <person name="Brokstein P."/>
            <person name="Canbaeck B."/>
            <person name="Cohen D."/>
            <person name="Courty P.E."/>
            <person name="Coutinho P.M."/>
            <person name="Delaruelle C."/>
            <person name="Detter J.C."/>
            <person name="Deveau A."/>
            <person name="DiFazio S."/>
            <person name="Duplessis S."/>
            <person name="Fraissinet-Tachet L."/>
            <person name="Lucic E."/>
            <person name="Frey-Klett P."/>
            <person name="Fourrey C."/>
            <person name="Feussner I."/>
            <person name="Gay G."/>
            <person name="Grimwood J."/>
            <person name="Hoegger P.J."/>
            <person name="Jain P."/>
            <person name="Kilaru S."/>
            <person name="Labbe J."/>
            <person name="Lin Y.C."/>
            <person name="Legue V."/>
            <person name="Le Tacon F."/>
            <person name="Marmeisse R."/>
            <person name="Melayah D."/>
            <person name="Montanini B."/>
            <person name="Muratet M."/>
            <person name="Nehls U."/>
            <person name="Niculita-Hirzel H."/>
            <person name="Oudot-Le Secq M.P."/>
            <person name="Peter M."/>
            <person name="Quesneville H."/>
            <person name="Rajashekar B."/>
            <person name="Reich M."/>
            <person name="Rouhier N."/>
            <person name="Schmutz J."/>
            <person name="Yin T."/>
            <person name="Chalot M."/>
            <person name="Henrissat B."/>
            <person name="Kuees U."/>
            <person name="Lucas S."/>
            <person name="Van de Peer Y."/>
            <person name="Podila G.K."/>
            <person name="Polle A."/>
            <person name="Pukkila P.J."/>
            <person name="Richardson P.M."/>
            <person name="Rouze P."/>
            <person name="Sanders I.R."/>
            <person name="Stajich J.E."/>
            <person name="Tunlid A."/>
            <person name="Tuskan G."/>
            <person name="Grigoriev I.V."/>
        </authorList>
    </citation>
    <scope>NUCLEOTIDE SEQUENCE [LARGE SCALE GENOMIC DNA]</scope>
    <source>
        <strain evidence="3">S238N-H82 / ATCC MYA-4686</strain>
    </source>
</reference>
<dbReference type="InParanoid" id="B0DF32"/>
<dbReference type="KEGG" id="lbc:LACBIDRAFT_328512"/>
<gene>
    <name evidence="2" type="ORF">LACBIDRAFT_328512</name>
</gene>
<proteinExistence type="predicted"/>
<dbReference type="RefSeq" id="XP_001882626.1">
    <property type="nucleotide sequence ID" value="XM_001882591.1"/>
</dbReference>
<accession>B0DF32</accession>